<name>A0AAD1ZA55_9LAMI</name>
<dbReference type="AlphaFoldDB" id="A0AAD1ZA55"/>
<dbReference type="PANTHER" id="PTHR12841:SF6">
    <property type="entry name" value="PROTEIN UNC-50 HOMOLOG"/>
    <property type="match status" value="1"/>
</dbReference>
<evidence type="ECO:0000256" key="8">
    <source>
        <dbReference type="ARBA" id="ARBA00023242"/>
    </source>
</evidence>
<proteinExistence type="inferred from homology"/>
<feature type="transmembrane region" description="Helical" evidence="9">
    <location>
        <begin position="262"/>
        <end position="283"/>
    </location>
</feature>
<evidence type="ECO:0000256" key="4">
    <source>
        <dbReference type="ARBA" id="ARBA00011022"/>
    </source>
</evidence>
<dbReference type="InterPro" id="IPR007881">
    <property type="entry name" value="UNC-50"/>
</dbReference>
<keyword evidence="7 9" id="KW-0472">Membrane</keyword>
<evidence type="ECO:0000256" key="7">
    <source>
        <dbReference type="ARBA" id="ARBA00023136"/>
    </source>
</evidence>
<accession>A0AAD1ZA55</accession>
<evidence type="ECO:0000256" key="2">
    <source>
        <dbReference type="ARBA" id="ARBA00004604"/>
    </source>
</evidence>
<dbReference type="PANTHER" id="PTHR12841">
    <property type="entry name" value="PROTEIN UNC-50 HOMOLOG"/>
    <property type="match status" value="1"/>
</dbReference>
<feature type="transmembrane region" description="Helical" evidence="9">
    <location>
        <begin position="215"/>
        <end position="242"/>
    </location>
</feature>
<reference evidence="10" key="1">
    <citation type="submission" date="2023-05" db="EMBL/GenBank/DDBJ databases">
        <authorList>
            <person name="Huff M."/>
        </authorList>
    </citation>
    <scope>NUCLEOTIDE SEQUENCE</scope>
</reference>
<keyword evidence="6 9" id="KW-1133">Transmembrane helix</keyword>
<evidence type="ECO:0000256" key="1">
    <source>
        <dbReference type="ARBA" id="ARBA00004141"/>
    </source>
</evidence>
<dbReference type="GO" id="GO:0000139">
    <property type="term" value="C:Golgi membrane"/>
    <property type="evidence" value="ECO:0007669"/>
    <property type="project" value="TreeGrafter"/>
</dbReference>
<organism evidence="10 11">
    <name type="scientific">Fraxinus pennsylvanica</name>
    <dbReference type="NCBI Taxonomy" id="56036"/>
    <lineage>
        <taxon>Eukaryota</taxon>
        <taxon>Viridiplantae</taxon>
        <taxon>Streptophyta</taxon>
        <taxon>Embryophyta</taxon>
        <taxon>Tracheophyta</taxon>
        <taxon>Spermatophyta</taxon>
        <taxon>Magnoliopsida</taxon>
        <taxon>eudicotyledons</taxon>
        <taxon>Gunneridae</taxon>
        <taxon>Pentapetalae</taxon>
        <taxon>asterids</taxon>
        <taxon>lamiids</taxon>
        <taxon>Lamiales</taxon>
        <taxon>Oleaceae</taxon>
        <taxon>Oleeae</taxon>
        <taxon>Fraxinus</taxon>
    </lineage>
</organism>
<dbReference type="Proteomes" id="UP000834106">
    <property type="component" value="Chromosome 7"/>
</dbReference>
<evidence type="ECO:0000256" key="5">
    <source>
        <dbReference type="ARBA" id="ARBA00022692"/>
    </source>
</evidence>
<feature type="transmembrane region" description="Helical" evidence="9">
    <location>
        <begin position="290"/>
        <end position="313"/>
    </location>
</feature>
<comment type="similarity">
    <text evidence="3">Belongs to the unc-50 family.</text>
</comment>
<dbReference type="GO" id="GO:0030688">
    <property type="term" value="C:preribosome, small subunit precursor"/>
    <property type="evidence" value="ECO:0007669"/>
    <property type="project" value="InterPro"/>
</dbReference>
<keyword evidence="8" id="KW-0539">Nucleus</keyword>
<comment type="subcellular location">
    <subcellularLocation>
        <location evidence="1">Membrane</location>
        <topology evidence="1">Multi-pass membrane protein</topology>
    </subcellularLocation>
    <subcellularLocation>
        <location evidence="2">Nucleus</location>
        <location evidence="2">Nucleolus</location>
    </subcellularLocation>
</comment>
<keyword evidence="11" id="KW-1185">Reference proteome</keyword>
<gene>
    <name evidence="10" type="ORF">FPE_LOCUS13019</name>
</gene>
<keyword evidence="5 9" id="KW-0812">Transmembrane</keyword>
<protein>
    <recommendedName>
        <fullName evidence="12">UNC-50 family protein</fullName>
    </recommendedName>
</protein>
<evidence type="ECO:0000256" key="6">
    <source>
        <dbReference type="ARBA" id="ARBA00022989"/>
    </source>
</evidence>
<dbReference type="GO" id="GO:0000462">
    <property type="term" value="P:maturation of SSU-rRNA from tricistronic rRNA transcript (SSU-rRNA, 5.8S rRNA, LSU-rRNA)"/>
    <property type="evidence" value="ECO:0007669"/>
    <property type="project" value="InterPro"/>
</dbReference>
<dbReference type="EMBL" id="OU503042">
    <property type="protein sequence ID" value="CAI9765589.1"/>
    <property type="molecule type" value="Genomic_DNA"/>
</dbReference>
<dbReference type="Pfam" id="PF05216">
    <property type="entry name" value="UNC-50"/>
    <property type="match status" value="1"/>
</dbReference>
<dbReference type="GO" id="GO:0005730">
    <property type="term" value="C:nucleolus"/>
    <property type="evidence" value="ECO:0007669"/>
    <property type="project" value="UniProtKB-SubCell"/>
</dbReference>
<comment type="similarity">
    <text evidence="4">Belongs to the SLX9 family.</text>
</comment>
<evidence type="ECO:0000256" key="9">
    <source>
        <dbReference type="SAM" id="Phobius"/>
    </source>
</evidence>
<evidence type="ECO:0000256" key="3">
    <source>
        <dbReference type="ARBA" id="ARBA00006293"/>
    </source>
</evidence>
<evidence type="ECO:0000313" key="11">
    <source>
        <dbReference type="Proteomes" id="UP000834106"/>
    </source>
</evidence>
<dbReference type="GO" id="GO:0030686">
    <property type="term" value="C:90S preribosome"/>
    <property type="evidence" value="ECO:0007669"/>
    <property type="project" value="InterPro"/>
</dbReference>
<sequence>MGKTRSCFISDGDLKTRADRKFDKKVQFYEIIRNAVAQKSITKEKKQHKRSRQKKLKAYDLSSLSDFLPELKAPKESRPAEFKLNNKTRNNLVLKESNQLKIVINHPTFQSDPLGAIYQHLQNTQPAMDEKPKRKDMKTVKKKAKEKKSKALSSDVLADTEPFLCYASLHFSYYASKTKNQWARDDPAFVVICSLLLAVSTIAYCAAYDHSVRHAVSVVISVLLFHFLITGAVLAAFCWFFTNNFLREEAPNSHVVEQRVEWLYAFDVHCNSFFPMFVLLFVVHYFLSPLLVAHGFIPELLSNLLFMVAVSYYHYLNFLGYDGRILCGFNPF</sequence>
<evidence type="ECO:0000313" key="10">
    <source>
        <dbReference type="EMBL" id="CAI9765589.1"/>
    </source>
</evidence>
<evidence type="ECO:0008006" key="12">
    <source>
        <dbReference type="Google" id="ProtNLM"/>
    </source>
</evidence>
<dbReference type="InterPro" id="IPR028160">
    <property type="entry name" value="Slx9-like"/>
</dbReference>
<feature type="transmembrane region" description="Helical" evidence="9">
    <location>
        <begin position="188"/>
        <end position="208"/>
    </location>
</feature>
<dbReference type="Pfam" id="PF15341">
    <property type="entry name" value="SLX9"/>
    <property type="match status" value="1"/>
</dbReference>